<dbReference type="GO" id="GO:0051536">
    <property type="term" value="F:iron-sulfur cluster binding"/>
    <property type="evidence" value="ECO:0007669"/>
    <property type="project" value="UniProtKB-KW"/>
</dbReference>
<feature type="domain" description="4Fe-4S ferredoxin-type" evidence="4">
    <location>
        <begin position="278"/>
        <end position="310"/>
    </location>
</feature>
<dbReference type="PROSITE" id="PS51379">
    <property type="entry name" value="4FE4S_FER_2"/>
    <property type="match status" value="2"/>
</dbReference>
<dbReference type="SUPFAM" id="SSF51430">
    <property type="entry name" value="NAD(P)-linked oxidoreductase"/>
    <property type="match status" value="1"/>
</dbReference>
<dbReference type="SUPFAM" id="SSF46548">
    <property type="entry name" value="alpha-helical ferredoxin"/>
    <property type="match status" value="1"/>
</dbReference>
<dbReference type="InterPro" id="IPR017900">
    <property type="entry name" value="4Fe4S_Fe_S_CS"/>
</dbReference>
<dbReference type="InterPro" id="IPR023210">
    <property type="entry name" value="NADP_OxRdtase_dom"/>
</dbReference>
<keyword evidence="3" id="KW-0411">Iron-sulfur</keyword>
<name>A0A9D1HSV2_9FIRM</name>
<dbReference type="Gene3D" id="3.30.70.20">
    <property type="match status" value="1"/>
</dbReference>
<dbReference type="PROSITE" id="PS00198">
    <property type="entry name" value="4FE4S_FER_1"/>
    <property type="match status" value="2"/>
</dbReference>
<dbReference type="InterPro" id="IPR053135">
    <property type="entry name" value="AKR2_Oxidoreductase"/>
</dbReference>
<reference evidence="5" key="1">
    <citation type="submission" date="2020-10" db="EMBL/GenBank/DDBJ databases">
        <authorList>
            <person name="Gilroy R."/>
        </authorList>
    </citation>
    <scope>NUCLEOTIDE SEQUENCE</scope>
    <source>
        <strain evidence="5">1063</strain>
    </source>
</reference>
<keyword evidence="1" id="KW-0479">Metal-binding</keyword>
<dbReference type="AlphaFoldDB" id="A0A9D1HSV2"/>
<organism evidence="5 6">
    <name type="scientific">Candidatus Limadaptatus stercorigallinarum</name>
    <dbReference type="NCBI Taxonomy" id="2840845"/>
    <lineage>
        <taxon>Bacteria</taxon>
        <taxon>Bacillati</taxon>
        <taxon>Bacillota</taxon>
        <taxon>Clostridia</taxon>
        <taxon>Eubacteriales</taxon>
        <taxon>Candidatus Limadaptatus</taxon>
    </lineage>
</organism>
<dbReference type="CDD" id="cd19096">
    <property type="entry name" value="AKR_Fe-S_oxidoreductase"/>
    <property type="match status" value="1"/>
</dbReference>
<feature type="domain" description="4Fe-4S ferredoxin-type" evidence="4">
    <location>
        <begin position="335"/>
        <end position="363"/>
    </location>
</feature>
<dbReference type="PANTHER" id="PTHR43312:SF2">
    <property type="entry name" value="OXIDOREDUCTASE"/>
    <property type="match status" value="1"/>
</dbReference>
<gene>
    <name evidence="5" type="ORF">IAD51_04055</name>
</gene>
<dbReference type="Gene3D" id="3.20.20.100">
    <property type="entry name" value="NADP-dependent oxidoreductase domain"/>
    <property type="match status" value="1"/>
</dbReference>
<dbReference type="Proteomes" id="UP000824088">
    <property type="component" value="Unassembled WGS sequence"/>
</dbReference>
<reference evidence="5" key="2">
    <citation type="journal article" date="2021" name="PeerJ">
        <title>Extensive microbial diversity within the chicken gut microbiome revealed by metagenomics and culture.</title>
        <authorList>
            <person name="Gilroy R."/>
            <person name="Ravi A."/>
            <person name="Getino M."/>
            <person name="Pursley I."/>
            <person name="Horton D.L."/>
            <person name="Alikhan N.F."/>
            <person name="Baker D."/>
            <person name="Gharbi K."/>
            <person name="Hall N."/>
            <person name="Watson M."/>
            <person name="Adriaenssens E.M."/>
            <person name="Foster-Nyarko E."/>
            <person name="Jarju S."/>
            <person name="Secka A."/>
            <person name="Antonio M."/>
            <person name="Oren A."/>
            <person name="Chaudhuri R.R."/>
            <person name="La Ragione R."/>
            <person name="Hildebrand F."/>
            <person name="Pallen M.J."/>
        </authorList>
    </citation>
    <scope>NUCLEOTIDE SEQUENCE</scope>
    <source>
        <strain evidence="5">1063</strain>
    </source>
</reference>
<dbReference type="PANTHER" id="PTHR43312">
    <property type="entry name" value="D-THREO-ALDOSE 1-DEHYDROGENASE"/>
    <property type="match status" value="1"/>
</dbReference>
<dbReference type="Pfam" id="PF00248">
    <property type="entry name" value="Aldo_ket_red"/>
    <property type="match status" value="1"/>
</dbReference>
<sequence>MEKKFGFGLMRMPVKGDNERNVDFEQVCLMADEFLAGGFTYFDTAYMYHGGMSEEFLRRAVVERHPRDSFTVADKLPLMPAFITSADMQRRVTEEQLKKCGVDYFDYYLVHNVGEDHYATAKKFRTFEYMSALKEEGIAKQIGFSFHDSAALLDRVLTEHPEVDFVQLQLNYLDWDNAGIQSRLCYETAKKHKKPVVVMEPVKGGTLAKLPAEAEKLLRALDPNATNASWAIRFAAGLDGVKTVLSGVSNIAQMRDTISFMRDFTPLTEEEKAAVFRVADIVNGAVSIPCTGCGYCVDGCPKHIAIPTYFSLYNAEKIAHNKGFSTQQTYYDNLIKSHGKASDCIRCKKCERSCPQHLDITGYLKKVAENFE</sequence>
<dbReference type="InterPro" id="IPR036812">
    <property type="entry name" value="NAD(P)_OxRdtase_dom_sf"/>
</dbReference>
<dbReference type="InterPro" id="IPR017896">
    <property type="entry name" value="4Fe4S_Fe-S-bd"/>
</dbReference>
<protein>
    <submittedName>
        <fullName evidence="5">Aldo/keto reductase</fullName>
    </submittedName>
</protein>
<evidence type="ECO:0000256" key="2">
    <source>
        <dbReference type="ARBA" id="ARBA00023004"/>
    </source>
</evidence>
<dbReference type="GO" id="GO:0046872">
    <property type="term" value="F:metal ion binding"/>
    <property type="evidence" value="ECO:0007669"/>
    <property type="project" value="UniProtKB-KW"/>
</dbReference>
<evidence type="ECO:0000313" key="6">
    <source>
        <dbReference type="Proteomes" id="UP000824088"/>
    </source>
</evidence>
<evidence type="ECO:0000256" key="3">
    <source>
        <dbReference type="ARBA" id="ARBA00023014"/>
    </source>
</evidence>
<keyword evidence="2" id="KW-0408">Iron</keyword>
<accession>A0A9D1HSV2</accession>
<evidence type="ECO:0000256" key="1">
    <source>
        <dbReference type="ARBA" id="ARBA00022723"/>
    </source>
</evidence>
<dbReference type="Pfam" id="PF13534">
    <property type="entry name" value="Fer4_17"/>
    <property type="match status" value="1"/>
</dbReference>
<comment type="caution">
    <text evidence="5">The sequence shown here is derived from an EMBL/GenBank/DDBJ whole genome shotgun (WGS) entry which is preliminary data.</text>
</comment>
<dbReference type="EMBL" id="DVMN01000071">
    <property type="protein sequence ID" value="HIU21387.1"/>
    <property type="molecule type" value="Genomic_DNA"/>
</dbReference>
<evidence type="ECO:0000313" key="5">
    <source>
        <dbReference type="EMBL" id="HIU21387.1"/>
    </source>
</evidence>
<evidence type="ECO:0000259" key="4">
    <source>
        <dbReference type="PROSITE" id="PS51379"/>
    </source>
</evidence>
<proteinExistence type="predicted"/>